<dbReference type="InterPro" id="IPR035959">
    <property type="entry name" value="RutC-like_sf"/>
</dbReference>
<dbReference type="GO" id="GO:0005829">
    <property type="term" value="C:cytosol"/>
    <property type="evidence" value="ECO:0007669"/>
    <property type="project" value="TreeGrafter"/>
</dbReference>
<name>A0A132MU65_9ACTN</name>
<dbReference type="SUPFAM" id="SSF55298">
    <property type="entry name" value="YjgF-like"/>
    <property type="match status" value="1"/>
</dbReference>
<dbReference type="PANTHER" id="PTHR11803:SF58">
    <property type="entry name" value="PROTEIN HMF1-RELATED"/>
    <property type="match status" value="1"/>
</dbReference>
<dbReference type="AlphaFoldDB" id="A0A132MU65"/>
<dbReference type="Pfam" id="PF01042">
    <property type="entry name" value="Ribonuc_L-PSP"/>
    <property type="match status" value="1"/>
</dbReference>
<reference evidence="3" key="1">
    <citation type="submission" date="2015-04" db="EMBL/GenBank/DDBJ databases">
        <title>Physiological reanalysis, assessment of diazotrophy, and genome sequences of multiple isolates of Streptomyces thermoautotrophicus.</title>
        <authorList>
            <person name="MacKellar D.C."/>
            <person name="Lieber L."/>
            <person name="Norman J."/>
            <person name="Bolger A."/>
            <person name="Tobin C."/>
            <person name="Murray J.W."/>
            <person name="Chang R."/>
            <person name="Ford T."/>
            <person name="Nguyen P.Q."/>
            <person name="Woodward J."/>
            <person name="Permingeat H."/>
            <person name="Joshi N.S."/>
            <person name="Silver P.A."/>
            <person name="Usadel B."/>
            <person name="Rutherford A.W."/>
            <person name="Friesen M."/>
            <person name="Prell J."/>
        </authorList>
    </citation>
    <scope>NUCLEOTIDE SEQUENCE [LARGE SCALE GENOMIC DNA]</scope>
    <source>
        <strain evidence="3">H1</strain>
    </source>
</reference>
<comment type="similarity">
    <text evidence="1">Belongs to the RutC family.</text>
</comment>
<dbReference type="GO" id="GO:0019239">
    <property type="term" value="F:deaminase activity"/>
    <property type="evidence" value="ECO:0007669"/>
    <property type="project" value="TreeGrafter"/>
</dbReference>
<dbReference type="PANTHER" id="PTHR11803">
    <property type="entry name" value="2-IMINOBUTANOATE/2-IMINOPROPANOATE DEAMINASE RIDA"/>
    <property type="match status" value="1"/>
</dbReference>
<gene>
    <name evidence="2" type="ORF">LI90_1940</name>
</gene>
<dbReference type="EMBL" id="LAXD01000001">
    <property type="protein sequence ID" value="KWX00912.1"/>
    <property type="molecule type" value="Genomic_DNA"/>
</dbReference>
<dbReference type="Gene3D" id="3.30.1330.40">
    <property type="entry name" value="RutC-like"/>
    <property type="match status" value="1"/>
</dbReference>
<proteinExistence type="inferred from homology"/>
<sequence length="127" mass="13743">MVDVPGVPPPFRCYYSNAVRVAGGDMLYISGQVAWDEDGNVVCVGDGPGQARKAFDNLGKVLAAHGATYDDVVKVTVYVTDFSWFDELSALREQLFPHNGPASTIVQVSQLVQPELMIEVEAVAVVR</sequence>
<dbReference type="InterPro" id="IPR006175">
    <property type="entry name" value="YjgF/YER057c/UK114"/>
</dbReference>
<dbReference type="PATRIC" id="fig|1469144.10.peg.2099"/>
<dbReference type="CDD" id="cd00448">
    <property type="entry name" value="YjgF_YER057c_UK114_family"/>
    <property type="match status" value="1"/>
</dbReference>
<protein>
    <submittedName>
        <fullName evidence="2">Uncharacterized protein</fullName>
    </submittedName>
</protein>
<accession>A0A132MU65</accession>
<evidence type="ECO:0000313" key="3">
    <source>
        <dbReference type="Proteomes" id="UP000070188"/>
    </source>
</evidence>
<keyword evidence="3" id="KW-1185">Reference proteome</keyword>
<organism evidence="2 3">
    <name type="scientific">Carbonactinospora thermoautotrophica</name>
    <dbReference type="NCBI Taxonomy" id="1469144"/>
    <lineage>
        <taxon>Bacteria</taxon>
        <taxon>Bacillati</taxon>
        <taxon>Actinomycetota</taxon>
        <taxon>Actinomycetes</taxon>
        <taxon>Kitasatosporales</taxon>
        <taxon>Carbonactinosporaceae</taxon>
        <taxon>Carbonactinospora</taxon>
    </lineage>
</organism>
<comment type="caution">
    <text evidence="2">The sequence shown here is derived from an EMBL/GenBank/DDBJ whole genome shotgun (WGS) entry which is preliminary data.</text>
</comment>
<dbReference type="STRING" id="1469144.LI90_1940"/>
<evidence type="ECO:0000256" key="1">
    <source>
        <dbReference type="ARBA" id="ARBA00010552"/>
    </source>
</evidence>
<evidence type="ECO:0000313" key="2">
    <source>
        <dbReference type="EMBL" id="KWX00912.1"/>
    </source>
</evidence>
<dbReference type="Proteomes" id="UP000070188">
    <property type="component" value="Unassembled WGS sequence"/>
</dbReference>